<gene>
    <name evidence="3" type="primary">TNFSF13B</name>
    <name evidence="3" type="ORF">P7K49_000175</name>
</gene>
<organism evidence="3 4">
    <name type="scientific">Saguinus oedipus</name>
    <name type="common">Cotton-top tamarin</name>
    <name type="synonym">Oedipomidas oedipus</name>
    <dbReference type="NCBI Taxonomy" id="9490"/>
    <lineage>
        <taxon>Eukaryota</taxon>
        <taxon>Metazoa</taxon>
        <taxon>Chordata</taxon>
        <taxon>Craniata</taxon>
        <taxon>Vertebrata</taxon>
        <taxon>Euteleostomi</taxon>
        <taxon>Mammalia</taxon>
        <taxon>Eutheria</taxon>
        <taxon>Euarchontoglires</taxon>
        <taxon>Primates</taxon>
        <taxon>Haplorrhini</taxon>
        <taxon>Platyrrhini</taxon>
        <taxon>Cebidae</taxon>
        <taxon>Callitrichinae</taxon>
        <taxon>Saguinus</taxon>
    </lineage>
</organism>
<feature type="region of interest" description="Disordered" evidence="1">
    <location>
        <begin position="153"/>
        <end position="183"/>
    </location>
</feature>
<keyword evidence="2" id="KW-1133">Transmembrane helix</keyword>
<keyword evidence="2" id="KW-0812">Transmembrane</keyword>
<name>A0ABQ9WAX5_SAGOE</name>
<comment type="caution">
    <text evidence="3">The sequence shown here is derived from an EMBL/GenBank/DDBJ whole genome shotgun (WGS) entry which is preliminary data.</text>
</comment>
<protein>
    <submittedName>
        <fullName evidence="3">Tumor necrosis factor ligand super member 13B</fullName>
    </submittedName>
</protein>
<reference evidence="3 4" key="1">
    <citation type="submission" date="2023-05" db="EMBL/GenBank/DDBJ databases">
        <title>B98-5 Cell Line De Novo Hybrid Assembly: An Optical Mapping Approach.</title>
        <authorList>
            <person name="Kananen K."/>
            <person name="Auerbach J.A."/>
            <person name="Kautto E."/>
            <person name="Blachly J.S."/>
        </authorList>
    </citation>
    <scope>NUCLEOTIDE SEQUENCE [LARGE SCALE GENOMIC DNA]</scope>
    <source>
        <strain evidence="3">B95-8</strain>
        <tissue evidence="3">Cell line</tissue>
    </source>
</reference>
<proteinExistence type="predicted"/>
<keyword evidence="2" id="KW-0472">Membrane</keyword>
<feature type="transmembrane region" description="Helical" evidence="2">
    <location>
        <begin position="47"/>
        <end position="70"/>
    </location>
</feature>
<sequence length="236" mass="25983">MDDSTEREQSRLTSCLKKREEMKLKECISILPQKESPSVRSSKDGKLLAATLLLSLLSCCLTVVSFYQVATLQGDLARLRAELQGHHSEQLPAGAGAPKATLEEAPAVTAGLKVSLQQLQAAGTILPPLVPLPCLSCLSNNLEFFSSQIFEAPAPGEGNPSQSSRKKRAVQDPEETGEIKGPPVFPQVDNAFPYEKHYSSLQKNEKKPCIRELDFAYLDHRKLVKDICFLHVHCML</sequence>
<keyword evidence="4" id="KW-1185">Reference proteome</keyword>
<accession>A0ABQ9WAX5</accession>
<evidence type="ECO:0000313" key="3">
    <source>
        <dbReference type="EMBL" id="KAK2118789.1"/>
    </source>
</evidence>
<dbReference type="Proteomes" id="UP001266305">
    <property type="component" value="Unassembled WGS sequence"/>
</dbReference>
<evidence type="ECO:0000256" key="2">
    <source>
        <dbReference type="SAM" id="Phobius"/>
    </source>
</evidence>
<evidence type="ECO:0000313" key="4">
    <source>
        <dbReference type="Proteomes" id="UP001266305"/>
    </source>
</evidence>
<evidence type="ECO:0000256" key="1">
    <source>
        <dbReference type="SAM" id="MobiDB-lite"/>
    </source>
</evidence>
<dbReference type="EMBL" id="JASSZA010000001">
    <property type="protein sequence ID" value="KAK2118789.1"/>
    <property type="molecule type" value="Genomic_DNA"/>
</dbReference>